<evidence type="ECO:0000313" key="2">
    <source>
        <dbReference type="EMBL" id="QJH97874.1"/>
    </source>
</evidence>
<accession>A0A6H1ZE16</accession>
<dbReference type="EMBL" id="MT144705">
    <property type="protein sequence ID" value="QJH97874.1"/>
    <property type="molecule type" value="Genomic_DNA"/>
</dbReference>
<proteinExistence type="predicted"/>
<sequence length="255" mass="29620">MEAYKITFPGWLCQRCGHKWPKLKPATPIVCSHCRSPYWKTKRGGAVYPTKIPTESKIEIPIPKSEEVLIEIPVHTANMYFTDVKPIEVKKLHISDEVVKHFQDKTISVSTPPHIPQKDITPDNENTVERECFVCAQERQFECVNHELKEAAKDICNYCFGAAFWLQRDMFKDILDMQPPEPEIQFAPTKDPDSKEEYKREAYACKLKVKYPDGMIVCPNKDRARIVKPACPLCWELEELWHELAAGYRERRGLK</sequence>
<reference evidence="1" key="1">
    <citation type="submission" date="2020-03" db="EMBL/GenBank/DDBJ databases">
        <title>The deep terrestrial virosphere.</title>
        <authorList>
            <person name="Holmfeldt K."/>
            <person name="Nilsson E."/>
            <person name="Simone D."/>
            <person name="Lopez-Fernandez M."/>
            <person name="Wu X."/>
            <person name="de Brujin I."/>
            <person name="Lundin D."/>
            <person name="Andersson A."/>
            <person name="Bertilsson S."/>
            <person name="Dopson M."/>
        </authorList>
    </citation>
    <scope>NUCLEOTIDE SEQUENCE</scope>
    <source>
        <strain evidence="1">TM448A00237</strain>
        <strain evidence="2">TM448B01100</strain>
    </source>
</reference>
<evidence type="ECO:0000313" key="1">
    <source>
        <dbReference type="EMBL" id="QJA45430.1"/>
    </source>
</evidence>
<dbReference type="AlphaFoldDB" id="A0A6H1ZE16"/>
<name>A0A6H1ZE16_9ZZZZ</name>
<gene>
    <name evidence="1" type="ORF">TM448A00237_0036</name>
    <name evidence="2" type="ORF">TM448B01100_0020</name>
</gene>
<dbReference type="EMBL" id="MT143990">
    <property type="protein sequence ID" value="QJA45430.1"/>
    <property type="molecule type" value="Genomic_DNA"/>
</dbReference>
<protein>
    <submittedName>
        <fullName evidence="1">Uncharacterized protein</fullName>
    </submittedName>
</protein>
<organism evidence="1">
    <name type="scientific">viral metagenome</name>
    <dbReference type="NCBI Taxonomy" id="1070528"/>
    <lineage>
        <taxon>unclassified sequences</taxon>
        <taxon>metagenomes</taxon>
        <taxon>organismal metagenomes</taxon>
    </lineage>
</organism>